<dbReference type="PANTHER" id="PTHR43674:SF16">
    <property type="entry name" value="CARBON-NITROGEN FAMILY, PUTATIVE (AFU_ORTHOLOGUE AFUA_5G02350)-RELATED"/>
    <property type="match status" value="1"/>
</dbReference>
<dbReference type="CDD" id="cd07582">
    <property type="entry name" value="nitrilase_4"/>
    <property type="match status" value="1"/>
</dbReference>
<dbReference type="RefSeq" id="WP_413273517.1">
    <property type="nucleotide sequence ID" value="NZ_JBHFNQ010000204.1"/>
</dbReference>
<dbReference type="InterPro" id="IPR036526">
    <property type="entry name" value="C-N_Hydrolase_sf"/>
</dbReference>
<evidence type="ECO:0000313" key="4">
    <source>
        <dbReference type="Proteomes" id="UP001576774"/>
    </source>
</evidence>
<proteinExistence type="predicted"/>
<reference evidence="3 4" key="1">
    <citation type="submission" date="2024-09" db="EMBL/GenBank/DDBJ databases">
        <title>Floridaenema gen nov. (Aerosakkonemataceae, Aerosakkonematales ord. nov., Cyanobacteria) from benthic tropical and subtropical fresh waters, with the description of four new species.</title>
        <authorList>
            <person name="Moretto J.A."/>
            <person name="Berthold D.E."/>
            <person name="Lefler F.W."/>
            <person name="Huang I.-S."/>
            <person name="Laughinghouse H. IV."/>
        </authorList>
    </citation>
    <scope>NUCLEOTIDE SEQUENCE [LARGE SCALE GENOMIC DNA]</scope>
    <source>
        <strain evidence="3 4">BLCC-F46</strain>
    </source>
</reference>
<evidence type="ECO:0000256" key="1">
    <source>
        <dbReference type="ARBA" id="ARBA00022801"/>
    </source>
</evidence>
<evidence type="ECO:0000313" key="3">
    <source>
        <dbReference type="EMBL" id="MFB2880504.1"/>
    </source>
</evidence>
<evidence type="ECO:0000259" key="2">
    <source>
        <dbReference type="PROSITE" id="PS50263"/>
    </source>
</evidence>
<dbReference type="Pfam" id="PF00795">
    <property type="entry name" value="CN_hydrolase"/>
    <property type="match status" value="1"/>
</dbReference>
<dbReference type="PROSITE" id="PS50263">
    <property type="entry name" value="CN_HYDROLASE"/>
    <property type="match status" value="1"/>
</dbReference>
<dbReference type="GO" id="GO:0016787">
    <property type="term" value="F:hydrolase activity"/>
    <property type="evidence" value="ECO:0007669"/>
    <property type="project" value="UniProtKB-KW"/>
</dbReference>
<dbReference type="PANTHER" id="PTHR43674">
    <property type="entry name" value="NITRILASE C965.09-RELATED"/>
    <property type="match status" value="1"/>
</dbReference>
<accession>A0ABV4XCI3</accession>
<dbReference type="Gene3D" id="3.60.110.10">
    <property type="entry name" value="Carbon-nitrogen hydrolase"/>
    <property type="match status" value="1"/>
</dbReference>
<dbReference type="Proteomes" id="UP001576774">
    <property type="component" value="Unassembled WGS sequence"/>
</dbReference>
<comment type="caution">
    <text evidence="3">The sequence shown here is derived from an EMBL/GenBank/DDBJ whole genome shotgun (WGS) entry which is preliminary data.</text>
</comment>
<keyword evidence="1 3" id="KW-0378">Hydrolase</keyword>
<dbReference type="SUPFAM" id="SSF56317">
    <property type="entry name" value="Carbon-nitrogen hydrolase"/>
    <property type="match status" value="1"/>
</dbReference>
<feature type="domain" description="CN hydrolase" evidence="2">
    <location>
        <begin position="17"/>
        <end position="280"/>
    </location>
</feature>
<dbReference type="EMBL" id="JBHFNQ010000204">
    <property type="protein sequence ID" value="MFB2880504.1"/>
    <property type="molecule type" value="Genomic_DNA"/>
</dbReference>
<dbReference type="InterPro" id="IPR003010">
    <property type="entry name" value="C-N_Hydrolase"/>
</dbReference>
<name>A0ABV4XCI3_9CYAN</name>
<dbReference type="InterPro" id="IPR050345">
    <property type="entry name" value="Aliph_Amidase/BUP"/>
</dbReference>
<organism evidence="3 4">
    <name type="scientific">Floridaenema aerugineum BLCC-F46</name>
    <dbReference type="NCBI Taxonomy" id="3153654"/>
    <lineage>
        <taxon>Bacteria</taxon>
        <taxon>Bacillati</taxon>
        <taxon>Cyanobacteriota</taxon>
        <taxon>Cyanophyceae</taxon>
        <taxon>Oscillatoriophycideae</taxon>
        <taxon>Aerosakkonematales</taxon>
        <taxon>Aerosakkonemataceae</taxon>
        <taxon>Floridanema</taxon>
        <taxon>Floridanema aerugineum</taxon>
    </lineage>
</organism>
<keyword evidence="4" id="KW-1185">Reference proteome</keyword>
<gene>
    <name evidence="3" type="ORF">ACE1CC_26950</name>
</gene>
<sequence length="346" mass="38348">MEAANKQDSFFALALQVTCHAVNQVQDRSEARSLIQQSINRIEKQIAGSIAFIGSDCKLIVLPEYFLTGFPMGESIAVWAEKACLEMAGAEYEALGKIAQKYKIFLAGNAYELDPNFPKLYFQTCFVIDSSGAIVLRYRRLNSMFAPTPHDVWDKYLECYGLEGVFPVAKTEIGNLAALASEEILYPEVARCLVMRGAEIFLHSTSEVFGKDRSPKSAAKITRAVENMAYVVSANTAGIANISIPISSADGGSKIIDYRGLVLAETGAGESMAAFAEIDLAALRRYRRRPGLNNLLSRQRFELYAESYSQSHFYPANTMENGEIDRKHFMKTQQEAIDRLSNLGII</sequence>
<protein>
    <submittedName>
        <fullName evidence="3">Nitrilase-related carbon-nitrogen hydrolase</fullName>
    </submittedName>
</protein>